<dbReference type="SMART" id="SM00320">
    <property type="entry name" value="WD40"/>
    <property type="match status" value="2"/>
</dbReference>
<organism evidence="9 10">
    <name type="scientific">Solanum verrucosum</name>
    <dbReference type="NCBI Taxonomy" id="315347"/>
    <lineage>
        <taxon>Eukaryota</taxon>
        <taxon>Viridiplantae</taxon>
        <taxon>Streptophyta</taxon>
        <taxon>Embryophyta</taxon>
        <taxon>Tracheophyta</taxon>
        <taxon>Spermatophyta</taxon>
        <taxon>Magnoliopsida</taxon>
        <taxon>eudicotyledons</taxon>
        <taxon>Gunneridae</taxon>
        <taxon>Pentapetalae</taxon>
        <taxon>asterids</taxon>
        <taxon>lamiids</taxon>
        <taxon>Solanales</taxon>
        <taxon>Solanaceae</taxon>
        <taxon>Solanoideae</taxon>
        <taxon>Solaneae</taxon>
        <taxon>Solanum</taxon>
    </lineage>
</organism>
<dbReference type="InterPro" id="IPR018120">
    <property type="entry name" value="Glyco_hydro_1_AS"/>
</dbReference>
<evidence type="ECO:0000256" key="7">
    <source>
        <dbReference type="PROSITE-ProRule" id="PRU10055"/>
    </source>
</evidence>
<dbReference type="Pfam" id="PF00232">
    <property type="entry name" value="Glyco_hydro_1"/>
    <property type="match status" value="1"/>
</dbReference>
<feature type="repeat" description="WD" evidence="6">
    <location>
        <begin position="654"/>
        <end position="688"/>
    </location>
</feature>
<dbReference type="GO" id="GO:0005975">
    <property type="term" value="P:carbohydrate metabolic process"/>
    <property type="evidence" value="ECO:0007669"/>
    <property type="project" value="InterPro"/>
</dbReference>
<evidence type="ECO:0000313" key="10">
    <source>
        <dbReference type="Proteomes" id="UP001234989"/>
    </source>
</evidence>
<dbReference type="PROSITE" id="PS00572">
    <property type="entry name" value="GLYCOSYL_HYDROL_F1_1"/>
    <property type="match status" value="1"/>
</dbReference>
<evidence type="ECO:0000256" key="5">
    <source>
        <dbReference type="ARBA" id="ARBA00023295"/>
    </source>
</evidence>
<dbReference type="PANTHER" id="PTHR10353:SF209">
    <property type="entry name" value="GALACTOLIPID GALACTOSYLTRANSFERASE SFR2, CHLOROPLASTIC"/>
    <property type="match status" value="1"/>
</dbReference>
<feature type="repeat" description="WD" evidence="6">
    <location>
        <begin position="702"/>
        <end position="736"/>
    </location>
</feature>
<dbReference type="AlphaFoldDB" id="A0AAF0T983"/>
<keyword evidence="4" id="KW-0378">Hydrolase</keyword>
<reference evidence="9" key="1">
    <citation type="submission" date="2023-08" db="EMBL/GenBank/DDBJ databases">
        <title>A de novo genome assembly of Solanum verrucosum Schlechtendal, a Mexican diploid species geographically isolated from the other diploid A-genome species in potato relatives.</title>
        <authorList>
            <person name="Hosaka K."/>
        </authorList>
    </citation>
    <scope>NUCLEOTIDE SEQUENCE</scope>
    <source>
        <tissue evidence="9">Young leaves</tissue>
    </source>
</reference>
<keyword evidence="2 6" id="KW-0853">WD repeat</keyword>
<dbReference type="PANTHER" id="PTHR10353">
    <property type="entry name" value="GLYCOSYL HYDROLASE"/>
    <property type="match status" value="1"/>
</dbReference>
<evidence type="ECO:0000313" key="9">
    <source>
        <dbReference type="EMBL" id="WMV09519.1"/>
    </source>
</evidence>
<comment type="similarity">
    <text evidence="1 8">Belongs to the glycosyl hydrolase 1 family.</text>
</comment>
<dbReference type="EMBL" id="CP133612">
    <property type="protein sequence ID" value="WMV09519.1"/>
    <property type="molecule type" value="Genomic_DNA"/>
</dbReference>
<evidence type="ECO:0000256" key="1">
    <source>
        <dbReference type="ARBA" id="ARBA00010838"/>
    </source>
</evidence>
<dbReference type="PROSITE" id="PS00678">
    <property type="entry name" value="WD_REPEATS_1"/>
    <property type="match status" value="1"/>
</dbReference>
<evidence type="ECO:0000256" key="3">
    <source>
        <dbReference type="ARBA" id="ARBA00022737"/>
    </source>
</evidence>
<dbReference type="InterPro" id="IPR015943">
    <property type="entry name" value="WD40/YVTN_repeat-like_dom_sf"/>
</dbReference>
<name>A0AAF0T983_SOLVR</name>
<dbReference type="Gene3D" id="2.130.10.10">
    <property type="entry name" value="YVTN repeat-like/Quinoprotein amine dehydrogenase"/>
    <property type="match status" value="1"/>
</dbReference>
<evidence type="ECO:0000256" key="4">
    <source>
        <dbReference type="ARBA" id="ARBA00022801"/>
    </source>
</evidence>
<sequence length="745" mass="84224">MSVIALFTAATKLAGVLVTITVAANAFSFSVYRKKNLKRFRSPINDSADVLAHFNINPSEGEKGFFFGLATAPAHVEDRLDDAWLQFAENTESHEIQQPQTADAIMGSATGDGGSQQAPLPLREATKTIKRKKSLKIAIEAQIRGFEKYIEVEEPTPTEQCHHNVAAWHNVPHPEERLRFWSDPDTELKLAKNTGVQVFRMGVDWSRIMPEEPLGGLKETVNFAALERYKWIINRVRSYGMKVMLTLFHHSLPPWAGEYGGWKLEKTVDYFMEFTRLVVDSVADIVDYWVTFNEPHVFCMLTYCAGAWPGGNPDMLEVATSALPTGVFNQTMNWIAIAHTKAYDYIHEKRFPATPCTFLFSFHALADIVTWHLLLVGGGRYSVDLVKVQILAEVETLGDFFPFVQALVNRVAQYGRSKPTSAIVGVAHHVSFMRPYGLFDIAAVSIANSMTLFTFLDCISDKMDYIGINYYGQEVICGAGLKLVETDEYSESGRGVYPDGLFRVLLQFDERYKHLNLPFIITENGVSDGTDLIRQPYLLEHLLATYAAMMMVVESGKITREDREQVWGELQTAAKEGKRRPFYRSVNKYGLMYAGGLDEPIWRPYIKRDWRFGHYEMEGVFVLYLGFKKPRKIRAVTTLLDKIAQESLVLRGTMKAHIDWVTAIATPIDNSDMIVTSSRDKSIIVWSLTKDGAQYGVARRCLTGHGHFVQDVVLSSDGMFALSGSWDGELRLWDLQGKWVKLFWV</sequence>
<dbReference type="InterPro" id="IPR001680">
    <property type="entry name" value="WD40_rpt"/>
</dbReference>
<keyword evidence="5" id="KW-0326">Glycosidase</keyword>
<evidence type="ECO:0000256" key="2">
    <source>
        <dbReference type="ARBA" id="ARBA00022574"/>
    </source>
</evidence>
<keyword evidence="10" id="KW-1185">Reference proteome</keyword>
<dbReference type="InterPro" id="IPR001360">
    <property type="entry name" value="Glyco_hydro_1"/>
</dbReference>
<dbReference type="Proteomes" id="UP001234989">
    <property type="component" value="Chromosome 1"/>
</dbReference>
<dbReference type="SUPFAM" id="SSF51445">
    <property type="entry name" value="(Trans)glycosidases"/>
    <property type="match status" value="1"/>
</dbReference>
<dbReference type="InterPro" id="IPR036322">
    <property type="entry name" value="WD40_repeat_dom_sf"/>
</dbReference>
<dbReference type="InterPro" id="IPR017853">
    <property type="entry name" value="GH"/>
</dbReference>
<gene>
    <name evidence="9" type="ORF">MTR67_002904</name>
</gene>
<dbReference type="PROSITE" id="PS50082">
    <property type="entry name" value="WD_REPEATS_2"/>
    <property type="match status" value="2"/>
</dbReference>
<dbReference type="Pfam" id="PF00400">
    <property type="entry name" value="WD40"/>
    <property type="match status" value="2"/>
</dbReference>
<accession>A0AAF0T983</accession>
<keyword evidence="3" id="KW-0677">Repeat</keyword>
<evidence type="ECO:0000256" key="6">
    <source>
        <dbReference type="PROSITE-ProRule" id="PRU00221"/>
    </source>
</evidence>
<dbReference type="InterPro" id="IPR019775">
    <property type="entry name" value="WD40_repeat_CS"/>
</dbReference>
<dbReference type="GO" id="GO:0008422">
    <property type="term" value="F:beta-glucosidase activity"/>
    <property type="evidence" value="ECO:0007669"/>
    <property type="project" value="TreeGrafter"/>
</dbReference>
<protein>
    <submittedName>
        <fullName evidence="9">Uncharacterized protein</fullName>
    </submittedName>
</protein>
<proteinExistence type="inferred from homology"/>
<dbReference type="PROSITE" id="PS50294">
    <property type="entry name" value="WD_REPEATS_REGION"/>
    <property type="match status" value="1"/>
</dbReference>
<dbReference type="SUPFAM" id="SSF50978">
    <property type="entry name" value="WD40 repeat-like"/>
    <property type="match status" value="1"/>
</dbReference>
<dbReference type="Gene3D" id="3.20.20.80">
    <property type="entry name" value="Glycosidases"/>
    <property type="match status" value="2"/>
</dbReference>
<feature type="active site" description="Nucleophile" evidence="7">
    <location>
        <position position="523"/>
    </location>
</feature>
<evidence type="ECO:0000256" key="8">
    <source>
        <dbReference type="RuleBase" id="RU003690"/>
    </source>
</evidence>